<organism evidence="2">
    <name type="scientific">candidate division CPR3 bacterium</name>
    <dbReference type="NCBI Taxonomy" id="2268181"/>
    <lineage>
        <taxon>Bacteria</taxon>
        <taxon>Bacteria division CPR3</taxon>
    </lineage>
</organism>
<comment type="caution">
    <text evidence="2">The sequence shown here is derived from an EMBL/GenBank/DDBJ whole genome shotgun (WGS) entry which is preliminary data.</text>
</comment>
<keyword evidence="1" id="KW-0472">Membrane</keyword>
<keyword evidence="1" id="KW-0812">Transmembrane</keyword>
<feature type="transmembrane region" description="Helical" evidence="1">
    <location>
        <begin position="23"/>
        <end position="43"/>
    </location>
</feature>
<evidence type="ECO:0000256" key="1">
    <source>
        <dbReference type="SAM" id="Phobius"/>
    </source>
</evidence>
<gene>
    <name evidence="2" type="ORF">ENV41_04090</name>
</gene>
<proteinExistence type="predicted"/>
<keyword evidence="1" id="KW-1133">Transmembrane helix</keyword>
<accession>A0A7V3JAS3</accession>
<dbReference type="AlphaFoldDB" id="A0A7V3JAS3"/>
<name>A0A7V3JAS3_UNCC3</name>
<protein>
    <submittedName>
        <fullName evidence="2">Uncharacterized protein</fullName>
    </submittedName>
</protein>
<dbReference type="EMBL" id="DTGG01000123">
    <property type="protein sequence ID" value="HFZ09293.1"/>
    <property type="molecule type" value="Genomic_DNA"/>
</dbReference>
<sequence length="78" mass="8721">MALAIVVRVSGFHYKTLAQGVDFLFIVLVTLSGTILAGELVIFRSKELINGTINLCMAFYNGGWNRFWRNLKAGQMPK</sequence>
<evidence type="ECO:0000313" key="2">
    <source>
        <dbReference type="EMBL" id="HFZ09293.1"/>
    </source>
</evidence>
<reference evidence="2" key="1">
    <citation type="journal article" date="2020" name="mSystems">
        <title>Genome- and Community-Level Interaction Insights into Carbon Utilization and Element Cycling Functions of Hydrothermarchaeota in Hydrothermal Sediment.</title>
        <authorList>
            <person name="Zhou Z."/>
            <person name="Liu Y."/>
            <person name="Xu W."/>
            <person name="Pan J."/>
            <person name="Luo Z.H."/>
            <person name="Li M."/>
        </authorList>
    </citation>
    <scope>NUCLEOTIDE SEQUENCE [LARGE SCALE GENOMIC DNA]</scope>
    <source>
        <strain evidence="2">SpSt-757</strain>
    </source>
</reference>